<evidence type="ECO:0000256" key="1">
    <source>
        <dbReference type="SAM" id="MobiDB-lite"/>
    </source>
</evidence>
<gene>
    <name evidence="4" type="ORF">CLOSAC_21210</name>
</gene>
<dbReference type="Proteomes" id="UP000191154">
    <property type="component" value="Unassembled WGS sequence"/>
</dbReference>
<dbReference type="SMART" id="SM00331">
    <property type="entry name" value="PP2C_SIG"/>
    <property type="match status" value="1"/>
</dbReference>
<dbReference type="InterPro" id="IPR036457">
    <property type="entry name" value="PPM-type-like_dom_sf"/>
</dbReference>
<sequence length="620" mass="70094">MRKLNSKFETSFISEEGTYLQNKDYFAFVELDNYACYVIADGIDKDKELESAKIAVTTFIKDFTARPTMNKFILRKYLKKVNDELIASSRNVRLKASMTVVITNYSKLIYSVIGNTRFYYFKDGYLKHKSKDQSLAQQLADDEMIPIDAMAKHAERNNLSSYLGQSDFRRPYISSKIKLFDGDVFTLLTKGIWENCDAKEIEDSLEGAKEPKEVIDNVEDMILSRQHKEIDNYTLAMTFVEKAYLDPKRSKKIKIAVIVAILLLLITLIGVGAFIIYKHKKADNIATMNKDKQDAEEYIQNGNIEKANEEYKNALDIAKKYKLTDDEKNLDDDYKYTGIIIDADKDLDGKKYQDALDKYNRALEKAGDSEDVGSDYISKKMDIAKQGIKVSDSLTLGDKQMNDGDLDGALQNYLDAKDLAVECNLKDEKKEAMDKIQKIYDQKAADAKQQKDDADKAAADKKQSDEDEKKKQEDATKKAEDSKKASEESENKAIDLRKNGDLKYTAGDYVSAKMYYELAKEKFEEANDNSLADELVDKIAIMDKKIGETSDKKTEADRYKEGADNKYASGDNTSAKVLYLLAKDAYSSLGDNDDLSQVTEKLNAIDQASASNKQAQPSGK</sequence>
<proteinExistence type="predicted"/>
<dbReference type="RefSeq" id="WP_077865401.1">
    <property type="nucleotide sequence ID" value="NZ_LZYZ01000004.1"/>
</dbReference>
<dbReference type="SUPFAM" id="SSF81606">
    <property type="entry name" value="PP2C-like"/>
    <property type="match status" value="1"/>
</dbReference>
<feature type="transmembrane region" description="Helical" evidence="2">
    <location>
        <begin position="255"/>
        <end position="277"/>
    </location>
</feature>
<dbReference type="EMBL" id="LZYZ01000004">
    <property type="protein sequence ID" value="OOM11694.1"/>
    <property type="molecule type" value="Genomic_DNA"/>
</dbReference>
<dbReference type="AlphaFoldDB" id="A0A1S8N5E8"/>
<dbReference type="STRING" id="169679.CSACC_08000"/>
<dbReference type="Gene3D" id="3.60.40.10">
    <property type="entry name" value="PPM-type phosphatase domain"/>
    <property type="match status" value="1"/>
</dbReference>
<evidence type="ECO:0000259" key="3">
    <source>
        <dbReference type="SMART" id="SM00331"/>
    </source>
</evidence>
<keyword evidence="2" id="KW-1133">Transmembrane helix</keyword>
<dbReference type="InterPro" id="IPR001932">
    <property type="entry name" value="PPM-type_phosphatase-like_dom"/>
</dbReference>
<dbReference type="InterPro" id="IPR011990">
    <property type="entry name" value="TPR-like_helical_dom_sf"/>
</dbReference>
<reference evidence="4 5" key="1">
    <citation type="submission" date="2016-05" db="EMBL/GenBank/DDBJ databases">
        <title>Microbial solvent formation.</title>
        <authorList>
            <person name="Poehlein A."/>
            <person name="Montoya Solano J.D."/>
            <person name="Flitsch S."/>
            <person name="Krabben P."/>
            <person name="Duerre P."/>
            <person name="Daniel R."/>
        </authorList>
    </citation>
    <scope>NUCLEOTIDE SEQUENCE [LARGE SCALE GENOMIC DNA]</scope>
    <source>
        <strain evidence="4 5">L1-8</strain>
    </source>
</reference>
<name>A0A1S8N5E8_CLOSA</name>
<dbReference type="SUPFAM" id="SSF48452">
    <property type="entry name" value="TPR-like"/>
    <property type="match status" value="1"/>
</dbReference>
<comment type="caution">
    <text evidence="4">The sequence shown here is derived from an EMBL/GenBank/DDBJ whole genome shotgun (WGS) entry which is preliminary data.</text>
</comment>
<accession>A0A1S8N5E8</accession>
<evidence type="ECO:0000313" key="4">
    <source>
        <dbReference type="EMBL" id="OOM11694.1"/>
    </source>
</evidence>
<evidence type="ECO:0000256" key="2">
    <source>
        <dbReference type="SAM" id="Phobius"/>
    </source>
</evidence>
<evidence type="ECO:0000313" key="5">
    <source>
        <dbReference type="Proteomes" id="UP000191154"/>
    </source>
</evidence>
<organism evidence="4 5">
    <name type="scientific">Clostridium saccharobutylicum</name>
    <dbReference type="NCBI Taxonomy" id="169679"/>
    <lineage>
        <taxon>Bacteria</taxon>
        <taxon>Bacillati</taxon>
        <taxon>Bacillota</taxon>
        <taxon>Clostridia</taxon>
        <taxon>Eubacteriales</taxon>
        <taxon>Clostridiaceae</taxon>
        <taxon>Clostridium</taxon>
    </lineage>
</organism>
<keyword evidence="2" id="KW-0472">Membrane</keyword>
<keyword evidence="2" id="KW-0812">Transmembrane</keyword>
<protein>
    <recommendedName>
        <fullName evidence="3">PPM-type phosphatase domain-containing protein</fullName>
    </recommendedName>
</protein>
<feature type="domain" description="PPM-type phosphatase" evidence="3">
    <location>
        <begin position="8"/>
        <end position="240"/>
    </location>
</feature>
<feature type="region of interest" description="Disordered" evidence="1">
    <location>
        <begin position="442"/>
        <end position="497"/>
    </location>
</feature>